<evidence type="ECO:0000256" key="19">
    <source>
        <dbReference type="ARBA" id="ARBA00023324"/>
    </source>
</evidence>
<dbReference type="InterPro" id="IPR017938">
    <property type="entry name" value="Riboflavin_synthase-like_b-brl"/>
</dbReference>
<name>F6XBM6_CIOIN</name>
<evidence type="ECO:0000313" key="25">
    <source>
        <dbReference type="Ensembl" id="ENSCINP00000001894.3"/>
    </source>
</evidence>
<dbReference type="PROSITE" id="PS00018">
    <property type="entry name" value="EF_HAND_1"/>
    <property type="match status" value="1"/>
</dbReference>
<dbReference type="STRING" id="7719.ENSCINP00000001894"/>
<dbReference type="GO" id="GO:0020037">
    <property type="term" value="F:heme binding"/>
    <property type="evidence" value="ECO:0007669"/>
    <property type="project" value="InterPro"/>
</dbReference>
<evidence type="ECO:0000256" key="22">
    <source>
        <dbReference type="SAM" id="Phobius"/>
    </source>
</evidence>
<dbReference type="InterPro" id="IPR050369">
    <property type="entry name" value="RBOH/FRE"/>
</dbReference>
<dbReference type="GO" id="GO:0005509">
    <property type="term" value="F:calcium ion binding"/>
    <property type="evidence" value="ECO:0007669"/>
    <property type="project" value="InterPro"/>
</dbReference>
<dbReference type="CDD" id="cd06186">
    <property type="entry name" value="NOX_Duox_like_FAD_NADP"/>
    <property type="match status" value="1"/>
</dbReference>
<dbReference type="Pfam" id="PF08030">
    <property type="entry name" value="NAD_binding_6"/>
    <property type="match status" value="1"/>
</dbReference>
<dbReference type="GO" id="GO:0005886">
    <property type="term" value="C:plasma membrane"/>
    <property type="evidence" value="ECO:0000318"/>
    <property type="project" value="GO_Central"/>
</dbReference>
<feature type="transmembrane region" description="Helical" evidence="22">
    <location>
        <begin position="1096"/>
        <end position="1117"/>
    </location>
</feature>
<comment type="function">
    <text evidence="1">Generates hydrogen peroxide which is required for the activity of thyroid peroxidase/TPO and lactoperoxidase/LPO. Plays a role in thyroid hormones synthesis and lactoperoxidase-mediated antimicrobial defense at the surface of mucosa. May have its own peroxidase activity through its N-terminal peroxidase-like domain.</text>
</comment>
<dbReference type="GO" id="GO:0006590">
    <property type="term" value="P:thyroid hormone generation"/>
    <property type="evidence" value="ECO:0007669"/>
    <property type="project" value="UniProtKB-UniPathway"/>
</dbReference>
<dbReference type="GO" id="GO:0042744">
    <property type="term" value="P:hydrogen peroxide catabolic process"/>
    <property type="evidence" value="ECO:0007669"/>
    <property type="project" value="UniProtKB-KW"/>
</dbReference>
<dbReference type="GO" id="GO:0016175">
    <property type="term" value="F:superoxide-generating NAD(P)H oxidase activity"/>
    <property type="evidence" value="ECO:0000318"/>
    <property type="project" value="GO_Central"/>
</dbReference>
<dbReference type="InterPro" id="IPR013121">
    <property type="entry name" value="Fe_red_NAD-bd_6"/>
</dbReference>
<dbReference type="CDD" id="cd00051">
    <property type="entry name" value="EFh"/>
    <property type="match status" value="1"/>
</dbReference>
<dbReference type="GO" id="GO:0016324">
    <property type="term" value="C:apical plasma membrane"/>
    <property type="evidence" value="ECO:0007669"/>
    <property type="project" value="UniProtKB-SubCell"/>
</dbReference>
<keyword evidence="19" id="KW-0376">Hydrogen peroxide</keyword>
<dbReference type="Gene3D" id="1.10.640.10">
    <property type="entry name" value="Haem peroxidase domain superfamily, animal type"/>
    <property type="match status" value="1"/>
</dbReference>
<reference evidence="25" key="4">
    <citation type="submission" date="2025-09" db="UniProtKB">
        <authorList>
            <consortium name="Ensembl"/>
        </authorList>
    </citation>
    <scope>IDENTIFICATION</scope>
</reference>
<dbReference type="CDD" id="cd09820">
    <property type="entry name" value="dual_peroxidase_like"/>
    <property type="match status" value="1"/>
</dbReference>
<evidence type="ECO:0000256" key="6">
    <source>
        <dbReference type="ARBA" id="ARBA00022559"/>
    </source>
</evidence>
<dbReference type="EMBL" id="EAAA01000360">
    <property type="status" value="NOT_ANNOTATED_CDS"/>
    <property type="molecule type" value="Genomic_DNA"/>
</dbReference>
<dbReference type="SMART" id="SM00054">
    <property type="entry name" value="EFh"/>
    <property type="match status" value="2"/>
</dbReference>
<dbReference type="InterPro" id="IPR011992">
    <property type="entry name" value="EF-hand-dom_pair"/>
</dbReference>
<keyword evidence="14" id="KW-0521">NADP</keyword>
<dbReference type="InterPro" id="IPR019791">
    <property type="entry name" value="Haem_peroxidase_animal"/>
</dbReference>
<dbReference type="Pfam" id="PF03098">
    <property type="entry name" value="An_peroxidase"/>
    <property type="match status" value="1"/>
</dbReference>
<feature type="transmembrane region" description="Helical" evidence="22">
    <location>
        <begin position="1144"/>
        <end position="1170"/>
    </location>
</feature>
<dbReference type="InterPro" id="IPR017927">
    <property type="entry name" value="FAD-bd_FR_type"/>
</dbReference>
<dbReference type="GO" id="GO:0042303">
    <property type="term" value="P:molting cycle"/>
    <property type="evidence" value="ECO:0007669"/>
    <property type="project" value="UniProtKB-ARBA"/>
</dbReference>
<feature type="transmembrane region" description="Helical" evidence="22">
    <location>
        <begin position="1182"/>
        <end position="1200"/>
    </location>
</feature>
<dbReference type="FunFam" id="2.40.30.10:FF:000059">
    <property type="entry name" value="dual oxidase isoform X1"/>
    <property type="match status" value="1"/>
</dbReference>
<dbReference type="Ensembl" id="ENSCINT00000001894.3">
    <property type="protein sequence ID" value="ENSCINP00000001894.3"/>
    <property type="gene ID" value="ENSCING00000001017.3"/>
</dbReference>
<dbReference type="GO" id="GO:0042742">
    <property type="term" value="P:defense response to bacterium"/>
    <property type="evidence" value="ECO:0007669"/>
    <property type="project" value="UniProtKB-ARBA"/>
</dbReference>
<keyword evidence="8 22" id="KW-0812">Transmembrane</keyword>
<comment type="catalytic activity">
    <reaction evidence="20">
        <text>NADH + O2 + H(+) = H2O2 + NAD(+)</text>
        <dbReference type="Rhea" id="RHEA:11264"/>
        <dbReference type="ChEBI" id="CHEBI:15378"/>
        <dbReference type="ChEBI" id="CHEBI:15379"/>
        <dbReference type="ChEBI" id="CHEBI:16240"/>
        <dbReference type="ChEBI" id="CHEBI:57540"/>
        <dbReference type="ChEBI" id="CHEBI:57945"/>
        <dbReference type="EC" id="1.6.3.1"/>
    </reaction>
</comment>
<evidence type="ECO:0000256" key="11">
    <source>
        <dbReference type="ARBA" id="ARBA00022737"/>
    </source>
</evidence>
<dbReference type="SFLD" id="SFLDS00052">
    <property type="entry name" value="Ferric_Reductase_Domain"/>
    <property type="match status" value="1"/>
</dbReference>
<reference evidence="26" key="1">
    <citation type="journal article" date="2002" name="Science">
        <title>The draft genome of Ciona intestinalis: insights into chordate and vertebrate origins.</title>
        <authorList>
            <person name="Dehal P."/>
            <person name="Satou Y."/>
            <person name="Campbell R.K."/>
            <person name="Chapman J."/>
            <person name="Degnan B."/>
            <person name="De Tomaso A."/>
            <person name="Davidson B."/>
            <person name="Di Gregorio A."/>
            <person name="Gelpke M."/>
            <person name="Goodstein D.M."/>
            <person name="Harafuji N."/>
            <person name="Hastings K.E."/>
            <person name="Ho I."/>
            <person name="Hotta K."/>
            <person name="Huang W."/>
            <person name="Kawashima T."/>
            <person name="Lemaire P."/>
            <person name="Martinez D."/>
            <person name="Meinertzhagen I.A."/>
            <person name="Necula S."/>
            <person name="Nonaka M."/>
            <person name="Putnam N."/>
            <person name="Rash S."/>
            <person name="Saiga H."/>
            <person name="Satake M."/>
            <person name="Terry A."/>
            <person name="Yamada L."/>
            <person name="Wang H.G."/>
            <person name="Awazu S."/>
            <person name="Azumi K."/>
            <person name="Boore J."/>
            <person name="Branno M."/>
            <person name="Chin-Bow S."/>
            <person name="DeSantis R."/>
            <person name="Doyle S."/>
            <person name="Francino P."/>
            <person name="Keys D.N."/>
            <person name="Haga S."/>
            <person name="Hayashi H."/>
            <person name="Hino K."/>
            <person name="Imai K.S."/>
            <person name="Inaba K."/>
            <person name="Kano S."/>
            <person name="Kobayashi K."/>
            <person name="Kobayashi M."/>
            <person name="Lee B.I."/>
            <person name="Makabe K.W."/>
            <person name="Manohar C."/>
            <person name="Matassi G."/>
            <person name="Medina M."/>
            <person name="Mochizuki Y."/>
            <person name="Mount S."/>
            <person name="Morishita T."/>
            <person name="Miura S."/>
            <person name="Nakayama A."/>
            <person name="Nishizaka S."/>
            <person name="Nomoto H."/>
            <person name="Ohta F."/>
            <person name="Oishi K."/>
            <person name="Rigoutsos I."/>
            <person name="Sano M."/>
            <person name="Sasaki A."/>
            <person name="Sasakura Y."/>
            <person name="Shoguchi E."/>
            <person name="Shin-i T."/>
            <person name="Spagnuolo A."/>
            <person name="Stainier D."/>
            <person name="Suzuki M.M."/>
            <person name="Tassy O."/>
            <person name="Takatori N."/>
            <person name="Tokuoka M."/>
            <person name="Yagi K."/>
            <person name="Yoshizaki F."/>
            <person name="Wada S."/>
            <person name="Zhang C."/>
            <person name="Hyatt P.D."/>
            <person name="Larimer F."/>
            <person name="Detter C."/>
            <person name="Doggett N."/>
            <person name="Glavina T."/>
            <person name="Hawkins T."/>
            <person name="Richardson P."/>
            <person name="Lucas S."/>
            <person name="Kohara Y."/>
            <person name="Levine M."/>
            <person name="Satoh N."/>
            <person name="Rokhsar D.S."/>
        </authorList>
    </citation>
    <scope>NUCLEOTIDE SEQUENCE [LARGE SCALE GENOMIC DNA]</scope>
</reference>
<dbReference type="InterPro" id="IPR002048">
    <property type="entry name" value="EF_hand_dom"/>
</dbReference>
<feature type="transmembrane region" description="Helical" evidence="22">
    <location>
        <begin position="1006"/>
        <end position="1028"/>
    </location>
</feature>
<dbReference type="Gene3D" id="2.40.30.10">
    <property type="entry name" value="Translation factors"/>
    <property type="match status" value="1"/>
</dbReference>
<dbReference type="GO" id="GO:0043020">
    <property type="term" value="C:NADPH oxidase complex"/>
    <property type="evidence" value="ECO:0000318"/>
    <property type="project" value="GO_Central"/>
</dbReference>
<dbReference type="GO" id="GO:0016174">
    <property type="term" value="F:NAD(P)H oxidase H2O2-forming activity"/>
    <property type="evidence" value="ECO:0000318"/>
    <property type="project" value="GO_Central"/>
</dbReference>
<keyword evidence="16" id="KW-0560">Oxidoreductase</keyword>
<evidence type="ECO:0000256" key="8">
    <source>
        <dbReference type="ARBA" id="ARBA00022692"/>
    </source>
</evidence>
<dbReference type="SUPFAM" id="SSF63380">
    <property type="entry name" value="Riboflavin synthase domain-like"/>
    <property type="match status" value="1"/>
</dbReference>
<dbReference type="InterPro" id="IPR034821">
    <property type="entry name" value="DUOX_peroxidase"/>
</dbReference>
<dbReference type="SFLD" id="SFLDG01168">
    <property type="entry name" value="Ferric_reductase_subgroup_(FRE"/>
    <property type="match status" value="1"/>
</dbReference>
<comment type="catalytic activity">
    <reaction evidence="21">
        <text>NADPH + O2 + H(+) = H2O2 + NADP(+)</text>
        <dbReference type="Rhea" id="RHEA:11260"/>
        <dbReference type="ChEBI" id="CHEBI:15378"/>
        <dbReference type="ChEBI" id="CHEBI:15379"/>
        <dbReference type="ChEBI" id="CHEBI:16240"/>
        <dbReference type="ChEBI" id="CHEBI:57783"/>
        <dbReference type="ChEBI" id="CHEBI:58349"/>
        <dbReference type="EC" id="1.6.3.1"/>
    </reaction>
</comment>
<dbReference type="PANTHER" id="PTHR11972:SF208">
    <property type="entry name" value="DUAL OXIDASE-LIKE PROTEIN"/>
    <property type="match status" value="1"/>
</dbReference>
<dbReference type="PRINTS" id="PR00457">
    <property type="entry name" value="ANPEROXIDASE"/>
</dbReference>
<feature type="transmembrane region" description="Helical" evidence="22">
    <location>
        <begin position="1054"/>
        <end position="1076"/>
    </location>
</feature>
<dbReference type="InParanoid" id="F6XBM6"/>
<feature type="domain" description="EF-hand" evidence="23">
    <location>
        <begin position="796"/>
        <end position="831"/>
    </location>
</feature>
<evidence type="ECO:0000256" key="16">
    <source>
        <dbReference type="ARBA" id="ARBA00023002"/>
    </source>
</evidence>
<evidence type="ECO:0000256" key="18">
    <source>
        <dbReference type="ARBA" id="ARBA00023180"/>
    </source>
</evidence>
<dbReference type="GO" id="GO:0004601">
    <property type="term" value="F:peroxidase activity"/>
    <property type="evidence" value="ECO:0007669"/>
    <property type="project" value="UniProtKB-KW"/>
</dbReference>
<evidence type="ECO:0000256" key="10">
    <source>
        <dbReference type="ARBA" id="ARBA00022729"/>
    </source>
</evidence>
<keyword evidence="15 22" id="KW-1133">Transmembrane helix</keyword>
<evidence type="ECO:0000259" key="24">
    <source>
        <dbReference type="PROSITE" id="PS51384"/>
    </source>
</evidence>
<dbReference type="Pfam" id="PF08022">
    <property type="entry name" value="FAD_binding_8"/>
    <property type="match status" value="1"/>
</dbReference>
<dbReference type="PROSITE" id="PS50222">
    <property type="entry name" value="EF_HAND_2"/>
    <property type="match status" value="2"/>
</dbReference>
<evidence type="ECO:0000256" key="9">
    <source>
        <dbReference type="ARBA" id="ARBA00022723"/>
    </source>
</evidence>
<keyword evidence="12" id="KW-0274">FAD</keyword>
<evidence type="ECO:0000256" key="7">
    <source>
        <dbReference type="ARBA" id="ARBA00022630"/>
    </source>
</evidence>
<keyword evidence="9" id="KW-0479">Metal-binding</keyword>
<dbReference type="InterPro" id="IPR013130">
    <property type="entry name" value="Fe3_Rdtase_TM_dom"/>
</dbReference>
<dbReference type="Pfam" id="PF13833">
    <property type="entry name" value="EF-hand_8"/>
    <property type="match status" value="1"/>
</dbReference>
<dbReference type="SUPFAM" id="SSF52343">
    <property type="entry name" value="Ferredoxin reductase-like, C-terminal NADP-linked domain"/>
    <property type="match status" value="1"/>
</dbReference>
<dbReference type="InterPro" id="IPR037120">
    <property type="entry name" value="Haem_peroxidase_sf_animal"/>
</dbReference>
<evidence type="ECO:0000256" key="5">
    <source>
        <dbReference type="ARBA" id="ARBA00012698"/>
    </source>
</evidence>
<dbReference type="FunFam" id="1.10.238.10:FF:000760">
    <property type="entry name" value="Predicted dual oxidase-D"/>
    <property type="match status" value="1"/>
</dbReference>
<organism evidence="25 26">
    <name type="scientific">Ciona intestinalis</name>
    <name type="common">Transparent sea squirt</name>
    <name type="synonym">Ascidia intestinalis</name>
    <dbReference type="NCBI Taxonomy" id="7719"/>
    <lineage>
        <taxon>Eukaryota</taxon>
        <taxon>Metazoa</taxon>
        <taxon>Chordata</taxon>
        <taxon>Tunicata</taxon>
        <taxon>Ascidiacea</taxon>
        <taxon>Phlebobranchia</taxon>
        <taxon>Cionidae</taxon>
        <taxon>Ciona</taxon>
    </lineage>
</organism>
<dbReference type="GO" id="GO:0042554">
    <property type="term" value="P:superoxide anion generation"/>
    <property type="evidence" value="ECO:0000318"/>
    <property type="project" value="GO_Central"/>
</dbReference>
<keyword evidence="26" id="KW-1185">Reference proteome</keyword>
<dbReference type="FunFam" id="1.10.640.10:FF:000008">
    <property type="entry name" value="Dual oxidase 1"/>
    <property type="match status" value="1"/>
</dbReference>
<dbReference type="InterPro" id="IPR018247">
    <property type="entry name" value="EF_Hand_1_Ca_BS"/>
</dbReference>
<evidence type="ECO:0000256" key="12">
    <source>
        <dbReference type="ARBA" id="ARBA00022827"/>
    </source>
</evidence>
<keyword evidence="11" id="KW-0677">Repeat</keyword>
<reference evidence="25" key="3">
    <citation type="submission" date="2025-08" db="UniProtKB">
        <authorList>
            <consortium name="Ensembl"/>
        </authorList>
    </citation>
    <scope>IDENTIFICATION</scope>
</reference>
<keyword evidence="6" id="KW-0575">Peroxidase</keyword>
<dbReference type="Gene3D" id="1.10.238.10">
    <property type="entry name" value="EF-hand"/>
    <property type="match status" value="1"/>
</dbReference>
<keyword evidence="18" id="KW-0325">Glycoprotein</keyword>
<dbReference type="PROSITE" id="PS51384">
    <property type="entry name" value="FAD_FR"/>
    <property type="match status" value="1"/>
</dbReference>
<keyword evidence="17 22" id="KW-0472">Membrane</keyword>
<evidence type="ECO:0000256" key="17">
    <source>
        <dbReference type="ARBA" id="ARBA00023136"/>
    </source>
</evidence>
<evidence type="ECO:0000259" key="23">
    <source>
        <dbReference type="PROSITE" id="PS50222"/>
    </source>
</evidence>
<dbReference type="OMA" id="NASMLHP"/>
<keyword evidence="13" id="KW-0106">Calcium</keyword>
<feature type="transmembrane region" description="Helical" evidence="22">
    <location>
        <begin position="575"/>
        <end position="603"/>
    </location>
</feature>
<dbReference type="PANTHER" id="PTHR11972">
    <property type="entry name" value="NADPH OXIDASE"/>
    <property type="match status" value="1"/>
</dbReference>
<protein>
    <recommendedName>
        <fullName evidence="5">NAD(P)H oxidase (H2O2-forming)</fullName>
        <ecNumber evidence="5">1.6.3.1</ecNumber>
    </recommendedName>
</protein>
<evidence type="ECO:0000256" key="20">
    <source>
        <dbReference type="ARBA" id="ARBA00047455"/>
    </source>
</evidence>
<evidence type="ECO:0000256" key="21">
    <source>
        <dbReference type="ARBA" id="ARBA00048762"/>
    </source>
</evidence>
<feature type="domain" description="FAD-binding FR-type" evidence="24">
    <location>
        <begin position="1233"/>
        <end position="1334"/>
    </location>
</feature>
<dbReference type="GO" id="GO:0009886">
    <property type="term" value="P:post-embryonic animal morphogenesis"/>
    <property type="evidence" value="ECO:0007669"/>
    <property type="project" value="UniProtKB-ARBA"/>
</dbReference>
<dbReference type="FunFam" id="3.40.50.80:FF:000020">
    <property type="entry name" value="Dual oxidase 1"/>
    <property type="match status" value="1"/>
</dbReference>
<evidence type="ECO:0000256" key="14">
    <source>
        <dbReference type="ARBA" id="ARBA00022857"/>
    </source>
</evidence>
<comment type="subcellular location">
    <subcellularLocation>
        <location evidence="2">Apical cell membrane</location>
        <topology evidence="2">Multi-pass membrane protein</topology>
    </subcellularLocation>
</comment>
<dbReference type="PROSITE" id="PS50292">
    <property type="entry name" value="PEROXIDASE_3"/>
    <property type="match status" value="1"/>
</dbReference>
<evidence type="ECO:0000313" key="26">
    <source>
        <dbReference type="Proteomes" id="UP000008144"/>
    </source>
</evidence>
<dbReference type="SUPFAM" id="SSF48113">
    <property type="entry name" value="Heme-dependent peroxidases"/>
    <property type="match status" value="1"/>
</dbReference>
<evidence type="ECO:0000256" key="15">
    <source>
        <dbReference type="ARBA" id="ARBA00022989"/>
    </source>
</evidence>
<dbReference type="UniPathway" id="UPA00194"/>
<evidence type="ECO:0000256" key="13">
    <source>
        <dbReference type="ARBA" id="ARBA00022837"/>
    </source>
</evidence>
<dbReference type="Proteomes" id="UP000008144">
    <property type="component" value="Chromosome 1"/>
</dbReference>
<comment type="similarity">
    <text evidence="4">In the N-terminal section; belongs to the peroxidase family.</text>
</comment>
<evidence type="ECO:0000256" key="4">
    <source>
        <dbReference type="ARBA" id="ARBA00005644"/>
    </source>
</evidence>
<dbReference type="SUPFAM" id="SSF47473">
    <property type="entry name" value="EF-hand"/>
    <property type="match status" value="1"/>
</dbReference>
<evidence type="ECO:0000256" key="3">
    <source>
        <dbReference type="ARBA" id="ARBA00005197"/>
    </source>
</evidence>
<accession>F6XBM6</accession>
<dbReference type="EC" id="1.6.3.1" evidence="5"/>
<dbReference type="GO" id="GO:0006979">
    <property type="term" value="P:response to oxidative stress"/>
    <property type="evidence" value="ECO:0007669"/>
    <property type="project" value="InterPro"/>
</dbReference>
<keyword evidence="7" id="KW-0285">Flavoprotein</keyword>
<dbReference type="InterPro" id="IPR013112">
    <property type="entry name" value="FAD-bd_8"/>
</dbReference>
<dbReference type="Gene3D" id="3.40.50.80">
    <property type="entry name" value="Nucleotide-binding domain of ferredoxin-NADP reductase (FNR) module"/>
    <property type="match status" value="1"/>
</dbReference>
<sequence length="1509" mass="173564">FNGWYNNLANPSSGATETALTRRLKSHYEDGVYAPSGSGRPNPRTLSVEIASGPSGLHSYDNKTTLFVYFGQHIIKEIVENSRQGCPPEYFWIPVPEGDEIFDPRGDGNIRLPYHRSPYIASNTGYTPNHPRDQLNEVTSLLDGDSIYGSTKAWSGELRLRKGELRSADDDGKLPMRNTIGLPLQNPVVPVYHEMRNAKRLFATGSRTGNENPFLLTIGVTWFRHHNWLARQLRDNNPDWSDEHVFMESRTRNIATYQKVFFYEWLPILLGSCPSFPIIPFFKWTGYHASVPVGVSNVFQSAAMNYLDTMVPPGGFIPKTFDSSKHGCNSSNSDEMDKWRTCNTYWNSDELFENATPFNIVYGMMGQMAESEDHIISEDLRNSFHGSMEFSRTDKVATIIQRGRDHGLPDYNTAREDLGLKKKETIRDINPDLFKKDEKLLERLHSLHGGSPSNMDIYVGGMLESKDGRPGELFRSIILEQMVRLRDGDRFWFENLNNGLFTVDQVNGIFNVTFLDVLLRTYPELNLAGNTAFNPFIWSEESNKHICRQPYQMTGDNMTSCTTMQRQDDFNHNQISFLAIFCGVVFFAIDFLLLACVIFMIYVGSWKEDKRNKEKTKTTSTYSEQDAFTAKEILGRKRHERKDVQVVLGPERDIQVITQENNTTHITHITESEEVVIMYTDSGKRKKMLLRCAKRTYDLILAFTGSSERDIFLTKLRLFFKQNDILWKERAIHEKHFFEEANTKDERDTELSNFYQAVIAQSMRMEFGIQISSFPENLVDIKLSQEEFASLLQMKSSSLFVQHIFTTADEDQDGFISFHDFRKIIVLFVKGSPNEKLRLLFDMFDLNQNGSLTKQQFKEMCVCTADTYQSTVDQNVLENVLSKVVPLKNDEEIQYLKFDDFKKLMDLPEMDEAMLNLTAPGRVRITGSQMFIFIGKNKKSLAKSSKNERPNRGNFIQTAEGQGIHIHSSRSPNVSTVENVMPDVYFQNSSKFRLAYRAIRRLFECYALHIFWTSLYIWITIGVFLWAFNSVRSNKAAGLGVIAGNALPLARASAAALMFNISTLLLTMCKNILTFLRETQLHLYIPFDAAVAFHKLVAWMALFFTALHIIAHGINFYSIQTQTPSDLLCLFRDLWFPSDYQPTFVFWCLQTLTGNTGVLLTIIFIVMYVFSLDYPRQVMFNWFQWIHFFGYISVYFFTVLHGSGMLIQIPSFYYYFLVPAILYTFDKLYSVYRKKLQLPVIKAEILPSDVVYLEFVRPSDFYYKAGQWVRIACVGLSKWEYHPFTLSSSPDEETLQLHIRAVGPWTRNIRNIYKEGEPYPKLYVDGPFGEGHQDWYKYEVAVLVGGGIGVTPFASILKDLVNKSTVGVGIPCKSVYFLWVARDQRQFEWLLDIIEETEKNDALGILSTHIFITEIPNKFDLRTTMLYVCEQHFKKVSEKSMFTGLNAVTHFGRPNFPDFLKTLSWKHSEVKKIGVFSCGPPSMTESVESACLKANKHKGPMYAHHFENF</sequence>
<dbReference type="Pfam" id="PF01794">
    <property type="entry name" value="Ferric_reduct"/>
    <property type="match status" value="1"/>
</dbReference>
<evidence type="ECO:0000256" key="2">
    <source>
        <dbReference type="ARBA" id="ARBA00004424"/>
    </source>
</evidence>
<dbReference type="GO" id="GO:0006952">
    <property type="term" value="P:defense response"/>
    <property type="evidence" value="ECO:0000318"/>
    <property type="project" value="GO_Central"/>
</dbReference>
<dbReference type="InterPro" id="IPR010255">
    <property type="entry name" value="Haem_peroxidase_sf"/>
</dbReference>
<proteinExistence type="inferred from homology"/>
<dbReference type="GeneTree" id="ENSGT00940000163963"/>
<evidence type="ECO:0000256" key="1">
    <source>
        <dbReference type="ARBA" id="ARBA00003796"/>
    </source>
</evidence>
<dbReference type="SFLD" id="SFLDG01169">
    <property type="entry name" value="NADPH_oxidase_subgroup_(NOX)"/>
    <property type="match status" value="1"/>
</dbReference>
<comment type="pathway">
    <text evidence="3">Hormone biosynthesis; thyroid hormone biosynthesis.</text>
</comment>
<feature type="domain" description="EF-hand" evidence="23">
    <location>
        <begin position="832"/>
        <end position="867"/>
    </location>
</feature>
<keyword evidence="10" id="KW-0732">Signal</keyword>
<dbReference type="InterPro" id="IPR039261">
    <property type="entry name" value="FNR_nucleotide-bd"/>
</dbReference>
<reference evidence="25" key="2">
    <citation type="journal article" date="2008" name="Genome Biol.">
        <title>Improved genome assembly and evidence-based global gene model set for the chordate Ciona intestinalis: new insight into intron and operon populations.</title>
        <authorList>
            <person name="Satou Y."/>
            <person name="Mineta K."/>
            <person name="Ogasawara M."/>
            <person name="Sasakura Y."/>
            <person name="Shoguchi E."/>
            <person name="Ueno K."/>
            <person name="Yamada L."/>
            <person name="Matsumoto J."/>
            <person name="Wasserscheid J."/>
            <person name="Dewar K."/>
            <person name="Wiley G.B."/>
            <person name="Macmil S.L."/>
            <person name="Roe B.A."/>
            <person name="Zeller R.W."/>
            <person name="Hastings K.E."/>
            <person name="Lemaire P."/>
            <person name="Lindquist E."/>
            <person name="Endo T."/>
            <person name="Hotta K."/>
            <person name="Inaba K."/>
        </authorList>
    </citation>
    <scope>NUCLEOTIDE SEQUENCE [LARGE SCALE GENOMIC DNA]</scope>
    <source>
        <strain evidence="25">wild type</strain>
    </source>
</reference>